<evidence type="ECO:0000256" key="10">
    <source>
        <dbReference type="SAM" id="MobiDB-lite"/>
    </source>
</evidence>
<keyword evidence="6" id="KW-0238">DNA-binding</keyword>
<evidence type="ECO:0000256" key="2">
    <source>
        <dbReference type="ARBA" id="ARBA00022705"/>
    </source>
</evidence>
<evidence type="ECO:0000256" key="4">
    <source>
        <dbReference type="ARBA" id="ARBA00022763"/>
    </source>
</evidence>
<dbReference type="Gene3D" id="3.90.198.10">
    <property type="entry name" value="Replication Fork Single-Stranded Dna Binding Protein"/>
    <property type="match status" value="1"/>
</dbReference>
<organism evidence="11 12">
    <name type="scientific">Serratia phage BF</name>
    <dbReference type="NCBI Taxonomy" id="1962671"/>
    <lineage>
        <taxon>Viruses</taxon>
        <taxon>Duplodnaviria</taxon>
        <taxon>Heunggongvirae</taxon>
        <taxon>Uroviricota</taxon>
        <taxon>Caudoviricetes</taxon>
        <taxon>Eneladusvirus</taxon>
        <taxon>Eneladusvirus BF</taxon>
    </lineage>
</organism>
<keyword evidence="4" id="KW-0227">DNA damage</keyword>
<dbReference type="OrthoDB" id="8022at10239"/>
<feature type="region of interest" description="Disordered" evidence="10">
    <location>
        <begin position="319"/>
        <end position="340"/>
    </location>
</feature>
<evidence type="ECO:0000256" key="6">
    <source>
        <dbReference type="ARBA" id="ARBA00023125"/>
    </source>
</evidence>
<evidence type="ECO:0000313" key="11">
    <source>
        <dbReference type="EMBL" id="AQW88800.1"/>
    </source>
</evidence>
<dbReference type="GO" id="GO:0006260">
    <property type="term" value="P:DNA replication"/>
    <property type="evidence" value="ECO:0007669"/>
    <property type="project" value="UniProtKB-KW"/>
</dbReference>
<keyword evidence="12" id="KW-1185">Reference proteome</keyword>
<dbReference type="GO" id="GO:0046872">
    <property type="term" value="F:metal ion binding"/>
    <property type="evidence" value="ECO:0007669"/>
    <property type="project" value="UniProtKB-KW"/>
</dbReference>
<dbReference type="GO" id="GO:0006281">
    <property type="term" value="P:DNA repair"/>
    <property type="evidence" value="ECO:0007669"/>
    <property type="project" value="UniProtKB-KW"/>
</dbReference>
<keyword evidence="3" id="KW-0479">Metal-binding</keyword>
<evidence type="ECO:0000256" key="9">
    <source>
        <dbReference type="ARBA" id="ARBA00032941"/>
    </source>
</evidence>
<reference evidence="11" key="1">
    <citation type="submission" date="2017-02" db="EMBL/GenBank/DDBJ databases">
        <title>Genome sequence of Serratia marcescens phage BF.</title>
        <authorList>
            <person name="Casey E."/>
            <person name="Fitzgerald B."/>
            <person name="Mahony J."/>
            <person name="Lugli G."/>
            <person name="Ventura M."/>
            <person name="van Sinderen D."/>
        </authorList>
    </citation>
    <scope>NUCLEOTIDE SEQUENCE [LARGE SCALE GENOMIC DNA]</scope>
</reference>
<dbReference type="GO" id="GO:0003677">
    <property type="term" value="F:DNA binding"/>
    <property type="evidence" value="ECO:0007669"/>
    <property type="project" value="UniProtKB-KW"/>
</dbReference>
<dbReference type="Proteomes" id="UP000221837">
    <property type="component" value="Genome"/>
</dbReference>
<dbReference type="SUPFAM" id="SSF50249">
    <property type="entry name" value="Nucleic acid-binding proteins"/>
    <property type="match status" value="1"/>
</dbReference>
<keyword evidence="5" id="KW-0862">Zinc</keyword>
<evidence type="ECO:0000313" key="12">
    <source>
        <dbReference type="Proteomes" id="UP000221837"/>
    </source>
</evidence>
<keyword evidence="7" id="KW-0234">DNA repair</keyword>
<dbReference type="InterPro" id="IPR012340">
    <property type="entry name" value="NA-bd_OB-fold"/>
</dbReference>
<proteinExistence type="predicted"/>
<evidence type="ECO:0000256" key="1">
    <source>
        <dbReference type="ARBA" id="ARBA00018590"/>
    </source>
</evidence>
<evidence type="ECO:0000256" key="3">
    <source>
        <dbReference type="ARBA" id="ARBA00022723"/>
    </source>
</evidence>
<dbReference type="EMBL" id="KY630187">
    <property type="protein sequence ID" value="AQW88800.1"/>
    <property type="molecule type" value="Genomic_DNA"/>
</dbReference>
<accession>A0A1S6UAN1</accession>
<protein>
    <recommendedName>
        <fullName evidence="1">Single-stranded DNA-binding protein</fullName>
    </recommendedName>
    <alternativeName>
        <fullName evidence="8">Gp32</fullName>
    </alternativeName>
    <alternativeName>
        <fullName evidence="9">Helix-destabilizing protein</fullName>
    </alternativeName>
</protein>
<evidence type="ECO:0000256" key="7">
    <source>
        <dbReference type="ARBA" id="ARBA00023204"/>
    </source>
</evidence>
<keyword evidence="2" id="KW-0235">DNA replication</keyword>
<name>A0A1S6UAN1_9CAUD</name>
<dbReference type="InterPro" id="IPR044947">
    <property type="entry name" value="Phage_T4_Gp32_ssDNA-bd_sf"/>
</dbReference>
<evidence type="ECO:0000256" key="5">
    <source>
        <dbReference type="ARBA" id="ARBA00022833"/>
    </source>
</evidence>
<sequence>MATLAEIRALLKAEQDKAEAIKSGTFSGGNGQPDAFLAFWNIPENQDLNLRFLPDSDINNPYFWREREMINLEFNGIVGGHTDKVKLQVPCNEMWVPNSCPVLTEIRQWYKAANETGNEDLKKQASKYWKKKSYLFQCLVAPGSVEVKDDNAPENPIRRVLVNKDLFEKIKSILMNPDVAELPTHYQHGRDFRVIKSKNAGGYNNYDASQFKFSERPLNEDELAAIEQYGLFDLSEFMPKQPTPEELNAIREMFEASANGEAYDPSRWAAFYRPAGVQKPANTGSTSTTETVSTPVAKPAQTVTAPVQTTVTETVVAQEAPVQETATAAPTESKQKLSPAELVAKLKAKGG</sequence>
<gene>
    <name evidence="11" type="ORF">BF_0275</name>
</gene>
<evidence type="ECO:0000256" key="8">
    <source>
        <dbReference type="ARBA" id="ARBA00031936"/>
    </source>
</evidence>